<evidence type="ECO:0000313" key="10">
    <source>
        <dbReference type="Ensembl" id="ENSMCSP00000018841.1"/>
    </source>
</evidence>
<proteinExistence type="inferred from homology"/>
<organism evidence="10 11">
    <name type="scientific">Malurus cyaneus samueli</name>
    <dbReference type="NCBI Taxonomy" id="2593467"/>
    <lineage>
        <taxon>Eukaryota</taxon>
        <taxon>Metazoa</taxon>
        <taxon>Chordata</taxon>
        <taxon>Craniata</taxon>
        <taxon>Vertebrata</taxon>
        <taxon>Euteleostomi</taxon>
        <taxon>Archelosauria</taxon>
        <taxon>Archosauria</taxon>
        <taxon>Dinosauria</taxon>
        <taxon>Saurischia</taxon>
        <taxon>Theropoda</taxon>
        <taxon>Coelurosauria</taxon>
        <taxon>Aves</taxon>
        <taxon>Neognathae</taxon>
        <taxon>Neoaves</taxon>
        <taxon>Telluraves</taxon>
        <taxon>Australaves</taxon>
        <taxon>Passeriformes</taxon>
        <taxon>Meliphagoidea</taxon>
        <taxon>Maluridae</taxon>
        <taxon>Malurus</taxon>
    </lineage>
</organism>
<dbReference type="InterPro" id="IPR036179">
    <property type="entry name" value="Ig-like_dom_sf"/>
</dbReference>
<dbReference type="GO" id="GO:0042612">
    <property type="term" value="C:MHC class I protein complex"/>
    <property type="evidence" value="ECO:0007669"/>
    <property type="project" value="UniProtKB-KW"/>
</dbReference>
<name>A0A8C5UA81_9PASS</name>
<keyword evidence="7" id="KW-0393">Immunoglobulin domain</keyword>
<feature type="chain" id="PRO_5034423457" description="Beta-2-microglobulin" evidence="8">
    <location>
        <begin position="21"/>
        <end position="131"/>
    </location>
</feature>
<reference evidence="10" key="1">
    <citation type="submission" date="2025-08" db="UniProtKB">
        <authorList>
            <consortium name="Ensembl"/>
        </authorList>
    </citation>
    <scope>IDENTIFICATION</scope>
</reference>
<dbReference type="PROSITE" id="PS50835">
    <property type="entry name" value="IG_LIKE"/>
    <property type="match status" value="1"/>
</dbReference>
<accession>A0A8C5UA81</accession>
<comment type="subcellular location">
    <subcellularLocation>
        <location evidence="1">Secreted</location>
    </subcellularLocation>
</comment>
<dbReference type="Gene3D" id="2.60.40.10">
    <property type="entry name" value="Immunoglobulins"/>
    <property type="match status" value="1"/>
</dbReference>
<keyword evidence="8" id="KW-0732">Signal</keyword>
<dbReference type="InterPro" id="IPR050160">
    <property type="entry name" value="MHC/Immunoglobulin"/>
</dbReference>
<keyword evidence="6" id="KW-0391">Immunity</keyword>
<evidence type="ECO:0000256" key="2">
    <source>
        <dbReference type="ARBA" id="ARBA00009564"/>
    </source>
</evidence>
<dbReference type="PANTHER" id="PTHR19944:SF62">
    <property type="entry name" value="BETA-2-MICROGLOBULIN"/>
    <property type="match status" value="1"/>
</dbReference>
<sequence length="131" mass="14611">MARRAPALGVLALLALLGLGAPKVEVYARSRAEEGKENILVCFVSGFHPPEIDIDLLKNGENMPNVLYGDFTFDEKGQFQRLVHVPFTPTKGDIFICRVEHSSMPEPPLVLILRDLVMLYRLISALVNLPR</sequence>
<feature type="domain" description="Ig-like" evidence="9">
    <location>
        <begin position="22"/>
        <end position="103"/>
    </location>
</feature>
<dbReference type="SMART" id="SM00407">
    <property type="entry name" value="IGc1"/>
    <property type="match status" value="1"/>
</dbReference>
<dbReference type="OrthoDB" id="9949628at2759"/>
<evidence type="ECO:0000256" key="8">
    <source>
        <dbReference type="SAM" id="SignalP"/>
    </source>
</evidence>
<evidence type="ECO:0000256" key="4">
    <source>
        <dbReference type="ARBA" id="ARBA00022451"/>
    </source>
</evidence>
<dbReference type="PANTHER" id="PTHR19944">
    <property type="entry name" value="MHC CLASS II-RELATED"/>
    <property type="match status" value="1"/>
</dbReference>
<dbReference type="AlphaFoldDB" id="A0A8C5UA81"/>
<feature type="signal peptide" evidence="8">
    <location>
        <begin position="1"/>
        <end position="20"/>
    </location>
</feature>
<comment type="similarity">
    <text evidence="2">Belongs to the beta-2-microglobulin family.</text>
</comment>
<protein>
    <recommendedName>
        <fullName evidence="3">Beta-2-microglobulin</fullName>
    </recommendedName>
</protein>
<dbReference type="Pfam" id="PF07654">
    <property type="entry name" value="C1-set"/>
    <property type="match status" value="1"/>
</dbReference>
<keyword evidence="5" id="KW-0964">Secreted</keyword>
<evidence type="ECO:0000256" key="5">
    <source>
        <dbReference type="ARBA" id="ARBA00022525"/>
    </source>
</evidence>
<dbReference type="GO" id="GO:0005576">
    <property type="term" value="C:extracellular region"/>
    <property type="evidence" value="ECO:0007669"/>
    <property type="project" value="UniProtKB-SubCell"/>
</dbReference>
<evidence type="ECO:0000313" key="11">
    <source>
        <dbReference type="Proteomes" id="UP000694560"/>
    </source>
</evidence>
<dbReference type="InterPro" id="IPR013783">
    <property type="entry name" value="Ig-like_fold"/>
</dbReference>
<evidence type="ECO:0000256" key="6">
    <source>
        <dbReference type="ARBA" id="ARBA00022859"/>
    </source>
</evidence>
<dbReference type="InterPro" id="IPR003597">
    <property type="entry name" value="Ig_C1-set"/>
</dbReference>
<keyword evidence="4" id="KW-0490">MHC I</keyword>
<evidence type="ECO:0000256" key="3">
    <source>
        <dbReference type="ARBA" id="ARBA00018767"/>
    </source>
</evidence>
<keyword evidence="11" id="KW-1185">Reference proteome</keyword>
<dbReference type="Ensembl" id="ENSMCST00000019314.1">
    <property type="protein sequence ID" value="ENSMCSP00000018841.1"/>
    <property type="gene ID" value="ENSMCSG00000013235.1"/>
</dbReference>
<dbReference type="Proteomes" id="UP000694560">
    <property type="component" value="Unplaced"/>
</dbReference>
<evidence type="ECO:0000256" key="1">
    <source>
        <dbReference type="ARBA" id="ARBA00004613"/>
    </source>
</evidence>
<evidence type="ECO:0000256" key="7">
    <source>
        <dbReference type="ARBA" id="ARBA00023319"/>
    </source>
</evidence>
<dbReference type="PROSITE" id="PS00290">
    <property type="entry name" value="IG_MHC"/>
    <property type="match status" value="1"/>
</dbReference>
<dbReference type="GO" id="GO:0002474">
    <property type="term" value="P:antigen processing and presentation of peptide antigen via MHC class I"/>
    <property type="evidence" value="ECO:0007669"/>
    <property type="project" value="UniProtKB-KW"/>
</dbReference>
<dbReference type="InterPro" id="IPR007110">
    <property type="entry name" value="Ig-like_dom"/>
</dbReference>
<evidence type="ECO:0000259" key="9">
    <source>
        <dbReference type="PROSITE" id="PS50835"/>
    </source>
</evidence>
<dbReference type="SUPFAM" id="SSF48726">
    <property type="entry name" value="Immunoglobulin"/>
    <property type="match status" value="1"/>
</dbReference>
<dbReference type="InterPro" id="IPR003006">
    <property type="entry name" value="Ig/MHC_CS"/>
</dbReference>
<reference evidence="10" key="2">
    <citation type="submission" date="2025-09" db="UniProtKB">
        <authorList>
            <consortium name="Ensembl"/>
        </authorList>
    </citation>
    <scope>IDENTIFICATION</scope>
</reference>